<evidence type="ECO:0000313" key="2">
    <source>
        <dbReference type="Proteomes" id="UP000299102"/>
    </source>
</evidence>
<sequence>MCGVTKGRSLPAPSYYCWLLNKSSVSRRMFLLNRNCGLVAESELKANQGIESKAGPGPKLRAELGSKKSVKIIEGIGIESLSGIDIGMYWYKDEGTQSIFILEEFIDEGHSLYEQVTHKKGQKNVYQAN</sequence>
<keyword evidence="2" id="KW-1185">Reference proteome</keyword>
<gene>
    <name evidence="1" type="ORF">EVAR_23177_1</name>
</gene>
<dbReference type="EMBL" id="BGZK01002999">
    <property type="protein sequence ID" value="GBP97753.1"/>
    <property type="molecule type" value="Genomic_DNA"/>
</dbReference>
<dbReference type="Proteomes" id="UP000299102">
    <property type="component" value="Unassembled WGS sequence"/>
</dbReference>
<evidence type="ECO:0000313" key="1">
    <source>
        <dbReference type="EMBL" id="GBP97753.1"/>
    </source>
</evidence>
<protein>
    <submittedName>
        <fullName evidence="1">Uncharacterized protein</fullName>
    </submittedName>
</protein>
<accession>A0A4C2AEL7</accession>
<dbReference type="AlphaFoldDB" id="A0A4C2AEL7"/>
<proteinExistence type="predicted"/>
<name>A0A4C2AEL7_EUMVA</name>
<comment type="caution">
    <text evidence="1">The sequence shown here is derived from an EMBL/GenBank/DDBJ whole genome shotgun (WGS) entry which is preliminary data.</text>
</comment>
<reference evidence="1 2" key="1">
    <citation type="journal article" date="2019" name="Commun. Biol.">
        <title>The bagworm genome reveals a unique fibroin gene that provides high tensile strength.</title>
        <authorList>
            <person name="Kono N."/>
            <person name="Nakamura H."/>
            <person name="Ohtoshi R."/>
            <person name="Tomita M."/>
            <person name="Numata K."/>
            <person name="Arakawa K."/>
        </authorList>
    </citation>
    <scope>NUCLEOTIDE SEQUENCE [LARGE SCALE GENOMIC DNA]</scope>
</reference>
<organism evidence="1 2">
    <name type="scientific">Eumeta variegata</name>
    <name type="common">Bagworm moth</name>
    <name type="synonym">Eumeta japonica</name>
    <dbReference type="NCBI Taxonomy" id="151549"/>
    <lineage>
        <taxon>Eukaryota</taxon>
        <taxon>Metazoa</taxon>
        <taxon>Ecdysozoa</taxon>
        <taxon>Arthropoda</taxon>
        <taxon>Hexapoda</taxon>
        <taxon>Insecta</taxon>
        <taxon>Pterygota</taxon>
        <taxon>Neoptera</taxon>
        <taxon>Endopterygota</taxon>
        <taxon>Lepidoptera</taxon>
        <taxon>Glossata</taxon>
        <taxon>Ditrysia</taxon>
        <taxon>Tineoidea</taxon>
        <taxon>Psychidae</taxon>
        <taxon>Oiketicinae</taxon>
        <taxon>Eumeta</taxon>
    </lineage>
</organism>